<keyword evidence="1 2" id="KW-0732">Signal</keyword>
<evidence type="ECO:0000313" key="4">
    <source>
        <dbReference type="EMBL" id="NCD71943.1"/>
    </source>
</evidence>
<evidence type="ECO:0000259" key="3">
    <source>
        <dbReference type="Pfam" id="PF13505"/>
    </source>
</evidence>
<dbReference type="AlphaFoldDB" id="A0A965ZIV8"/>
<reference evidence="4" key="1">
    <citation type="submission" date="2020-01" db="EMBL/GenBank/DDBJ databases">
        <authorList>
            <person name="Seo Y.L."/>
        </authorList>
    </citation>
    <scope>NUCLEOTIDE SEQUENCE</scope>
    <source>
        <strain evidence="4">R11</strain>
    </source>
</reference>
<organism evidence="4 5">
    <name type="scientific">Mucilaginibacter agri</name>
    <dbReference type="NCBI Taxonomy" id="2695265"/>
    <lineage>
        <taxon>Bacteria</taxon>
        <taxon>Pseudomonadati</taxon>
        <taxon>Bacteroidota</taxon>
        <taxon>Sphingobacteriia</taxon>
        <taxon>Sphingobacteriales</taxon>
        <taxon>Sphingobacteriaceae</taxon>
        <taxon>Mucilaginibacter</taxon>
    </lineage>
</organism>
<feature type="domain" description="Outer membrane protein beta-barrel" evidence="3">
    <location>
        <begin position="11"/>
        <end position="209"/>
    </location>
</feature>
<keyword evidence="5" id="KW-1185">Reference proteome</keyword>
<reference evidence="4" key="2">
    <citation type="submission" date="2020-10" db="EMBL/GenBank/DDBJ databases">
        <title>Mucilaginibacter sp. nov., isolated from soil.</title>
        <authorList>
            <person name="Jeon C.O."/>
        </authorList>
    </citation>
    <scope>NUCLEOTIDE SEQUENCE</scope>
    <source>
        <strain evidence="4">R11</strain>
    </source>
</reference>
<dbReference type="Pfam" id="PF13505">
    <property type="entry name" value="OMP_b-brl"/>
    <property type="match status" value="1"/>
</dbReference>
<comment type="caution">
    <text evidence="4">The sequence shown here is derived from an EMBL/GenBank/DDBJ whole genome shotgun (WGS) entry which is preliminary data.</text>
</comment>
<evidence type="ECO:0000313" key="5">
    <source>
        <dbReference type="Proteomes" id="UP000638732"/>
    </source>
</evidence>
<dbReference type="RefSeq" id="WP_166587917.1">
    <property type="nucleotide sequence ID" value="NZ_WWEO01000045.1"/>
</dbReference>
<evidence type="ECO:0000256" key="2">
    <source>
        <dbReference type="SAM" id="SignalP"/>
    </source>
</evidence>
<accession>A0A965ZIV8</accession>
<gene>
    <name evidence="4" type="ORF">GSY63_21450</name>
</gene>
<protein>
    <recommendedName>
        <fullName evidence="3">Outer membrane protein beta-barrel domain-containing protein</fullName>
    </recommendedName>
</protein>
<name>A0A965ZIV8_9SPHI</name>
<feature type="signal peptide" evidence="2">
    <location>
        <begin position="1"/>
        <end position="21"/>
    </location>
</feature>
<dbReference type="InterPro" id="IPR027385">
    <property type="entry name" value="Beta-barrel_OMP"/>
</dbReference>
<dbReference type="Proteomes" id="UP000638732">
    <property type="component" value="Unassembled WGS sequence"/>
</dbReference>
<dbReference type="EMBL" id="WWEO01000045">
    <property type="protein sequence ID" value="NCD71943.1"/>
    <property type="molecule type" value="Genomic_DNA"/>
</dbReference>
<proteinExistence type="predicted"/>
<sequence length="243" mass="26570">MKKTILLPLLCSVFFVFTAKAQDTPPEKPSSYLSITAGLSTPFGDFKKADYSNNKAGFAKKGVMYDFEGGFYLHKNWGLGVMLTYQDQGRLNTDDATALSDGYRLEDGAYTSTVTASKRYSSFALMAGPQYNIAFGKFIVDARVMVGALKSFSSPKVVVILENYENIQTSTFTQNSSKSFAWAYGGSASFTYKLSDGVGLVLRENLIDAPTGFKISTDAHSGRTVDHQPMSVYQTSLGLRFAL</sequence>
<feature type="chain" id="PRO_5036915538" description="Outer membrane protein beta-barrel domain-containing protein" evidence="2">
    <location>
        <begin position="22"/>
        <end position="243"/>
    </location>
</feature>
<evidence type="ECO:0000256" key="1">
    <source>
        <dbReference type="ARBA" id="ARBA00022729"/>
    </source>
</evidence>